<evidence type="ECO:0000256" key="2">
    <source>
        <dbReference type="ARBA" id="ARBA00022617"/>
    </source>
</evidence>
<dbReference type="OrthoDB" id="4154936at2"/>
<keyword evidence="6" id="KW-0503">Monooxygenase</keyword>
<dbReference type="PRINTS" id="PR00359">
    <property type="entry name" value="BP450"/>
</dbReference>
<dbReference type="PANTHER" id="PTHR46696:SF1">
    <property type="entry name" value="CYTOCHROME P450 YJIB-RELATED"/>
    <property type="match status" value="1"/>
</dbReference>
<evidence type="ECO:0000256" key="3">
    <source>
        <dbReference type="ARBA" id="ARBA00022723"/>
    </source>
</evidence>
<evidence type="ECO:0000256" key="4">
    <source>
        <dbReference type="ARBA" id="ARBA00023002"/>
    </source>
</evidence>
<evidence type="ECO:0000313" key="9">
    <source>
        <dbReference type="Proteomes" id="UP000255355"/>
    </source>
</evidence>
<sequence length="417" mass="45212">MSSGPQIVTTGFCPVQGSPIDSDGPRTLLDTPEFAADPHGFYRSMRKQFGSMAPIELAPGVPATLVVGYRTALRILNDPEHFPADPRHWQDTVPEDCPVRPMMQWYPNALRNSGSTHVRYRQAYVAAVDGIDLHALHATVESIAVPLINTFCEAGSADLVMQYAFPLVFESLNRMVGCSADIGQRVANGMAALFDTVNAAWGMQHLSEALMELITMRRAEPGDDVTSRLAHHSAELTDEEMLYQLISFYGAGIEPMQNLISNTLLLMLTDDRFGGGMLGGSMSTRDALDEVLFTDPPMANFSITYPRQPILIDNVWLPAHQPVVISLAGCNNDPAIAGGDRTGNRSHLAWSAGPHACPARSVAYLVAQDAIDQLLDALPELQLSGSKGEITWRPGPFHRAMAALPVTFPASPPLNLA</sequence>
<evidence type="ECO:0000256" key="7">
    <source>
        <dbReference type="SAM" id="MobiDB-lite"/>
    </source>
</evidence>
<dbReference type="GO" id="GO:0016705">
    <property type="term" value="F:oxidoreductase activity, acting on paired donors, with incorporation or reduction of molecular oxygen"/>
    <property type="evidence" value="ECO:0007669"/>
    <property type="project" value="InterPro"/>
</dbReference>
<dbReference type="InterPro" id="IPR036396">
    <property type="entry name" value="Cyt_P450_sf"/>
</dbReference>
<comment type="caution">
    <text evidence="8">The sequence shown here is derived from an EMBL/GenBank/DDBJ whole genome shotgun (WGS) entry which is preliminary data.</text>
</comment>
<protein>
    <submittedName>
        <fullName evidence="8">Cytochrome P450</fullName>
    </submittedName>
</protein>
<name>A0A370HEQ2_9NOCA</name>
<dbReference type="GO" id="GO:0004497">
    <property type="term" value="F:monooxygenase activity"/>
    <property type="evidence" value="ECO:0007669"/>
    <property type="project" value="UniProtKB-KW"/>
</dbReference>
<dbReference type="PANTHER" id="PTHR46696">
    <property type="entry name" value="P450, PUTATIVE (EUROFUNG)-RELATED"/>
    <property type="match status" value="1"/>
</dbReference>
<feature type="region of interest" description="Disordered" evidence="7">
    <location>
        <begin position="1"/>
        <end position="20"/>
    </location>
</feature>
<keyword evidence="2" id="KW-0349">Heme</keyword>
<dbReference type="SUPFAM" id="SSF48264">
    <property type="entry name" value="Cytochrome P450"/>
    <property type="match status" value="1"/>
</dbReference>
<dbReference type="GO" id="GO:0020037">
    <property type="term" value="F:heme binding"/>
    <property type="evidence" value="ECO:0007669"/>
    <property type="project" value="InterPro"/>
</dbReference>
<dbReference type="EMBL" id="QQAZ01000001">
    <property type="protein sequence ID" value="RDI55703.1"/>
    <property type="molecule type" value="Genomic_DNA"/>
</dbReference>
<gene>
    <name evidence="8" type="ORF">DFR68_101537</name>
</gene>
<proteinExistence type="inferred from homology"/>
<evidence type="ECO:0000256" key="6">
    <source>
        <dbReference type="ARBA" id="ARBA00023033"/>
    </source>
</evidence>
<evidence type="ECO:0000313" key="8">
    <source>
        <dbReference type="EMBL" id="RDI55703.1"/>
    </source>
</evidence>
<dbReference type="AlphaFoldDB" id="A0A370HEQ2"/>
<organism evidence="8 9">
    <name type="scientific">Nocardia mexicana</name>
    <dbReference type="NCBI Taxonomy" id="279262"/>
    <lineage>
        <taxon>Bacteria</taxon>
        <taxon>Bacillati</taxon>
        <taxon>Actinomycetota</taxon>
        <taxon>Actinomycetes</taxon>
        <taxon>Mycobacteriales</taxon>
        <taxon>Nocardiaceae</taxon>
        <taxon>Nocardia</taxon>
    </lineage>
</organism>
<reference evidence="8 9" key="1">
    <citation type="submission" date="2018-07" db="EMBL/GenBank/DDBJ databases">
        <title>Genomic Encyclopedia of Type Strains, Phase IV (KMG-IV): sequencing the most valuable type-strain genomes for metagenomic binning, comparative biology and taxonomic classification.</title>
        <authorList>
            <person name="Goeker M."/>
        </authorList>
    </citation>
    <scope>NUCLEOTIDE SEQUENCE [LARGE SCALE GENOMIC DNA]</scope>
    <source>
        <strain evidence="8 9">DSM 44952</strain>
    </source>
</reference>
<dbReference type="STRING" id="1210089.GCA_001613165_07487"/>
<dbReference type="RefSeq" id="WP_068031324.1">
    <property type="nucleotide sequence ID" value="NZ_QQAZ01000001.1"/>
</dbReference>
<evidence type="ECO:0000256" key="5">
    <source>
        <dbReference type="ARBA" id="ARBA00023004"/>
    </source>
</evidence>
<keyword evidence="9" id="KW-1185">Reference proteome</keyword>
<dbReference type="GO" id="GO:0005506">
    <property type="term" value="F:iron ion binding"/>
    <property type="evidence" value="ECO:0007669"/>
    <property type="project" value="InterPro"/>
</dbReference>
<accession>A0A370HEQ2</accession>
<dbReference type="Gene3D" id="1.10.630.10">
    <property type="entry name" value="Cytochrome P450"/>
    <property type="match status" value="1"/>
</dbReference>
<keyword evidence="5" id="KW-0408">Iron</keyword>
<keyword evidence="3" id="KW-0479">Metal-binding</keyword>
<dbReference type="Proteomes" id="UP000255355">
    <property type="component" value="Unassembled WGS sequence"/>
</dbReference>
<evidence type="ECO:0000256" key="1">
    <source>
        <dbReference type="ARBA" id="ARBA00010617"/>
    </source>
</evidence>
<comment type="similarity">
    <text evidence="1">Belongs to the cytochrome P450 family.</text>
</comment>
<keyword evidence="4" id="KW-0560">Oxidoreductase</keyword>
<dbReference type="InterPro" id="IPR002397">
    <property type="entry name" value="Cyt_P450_B"/>
</dbReference>